<dbReference type="InterPro" id="IPR050188">
    <property type="entry name" value="RluA_PseudoU_synthase"/>
</dbReference>
<dbReference type="Pfam" id="PF00849">
    <property type="entry name" value="PseudoU_synth_2"/>
    <property type="match status" value="1"/>
</dbReference>
<dbReference type="PANTHER" id="PTHR21600">
    <property type="entry name" value="MITOCHONDRIAL RNA PSEUDOURIDINE SYNTHASE"/>
    <property type="match status" value="1"/>
</dbReference>
<feature type="region of interest" description="Disordered" evidence="4">
    <location>
        <begin position="68"/>
        <end position="131"/>
    </location>
</feature>
<dbReference type="NCBIfam" id="TIGR00005">
    <property type="entry name" value="rluA_subfam"/>
    <property type="match status" value="1"/>
</dbReference>
<dbReference type="GO" id="GO:0003723">
    <property type="term" value="F:RNA binding"/>
    <property type="evidence" value="ECO:0007669"/>
    <property type="project" value="InterPro"/>
</dbReference>
<evidence type="ECO:0000256" key="2">
    <source>
        <dbReference type="ARBA" id="ARBA00023235"/>
    </source>
</evidence>
<dbReference type="Proteomes" id="UP000266841">
    <property type="component" value="Unassembled WGS sequence"/>
</dbReference>
<dbReference type="EMBL" id="AGNL01017278">
    <property type="protein sequence ID" value="EJK64414.1"/>
    <property type="molecule type" value="Genomic_DNA"/>
</dbReference>
<dbReference type="Gene3D" id="3.30.2350.10">
    <property type="entry name" value="Pseudouridine synthase"/>
    <property type="match status" value="1"/>
</dbReference>
<evidence type="ECO:0000313" key="7">
    <source>
        <dbReference type="Proteomes" id="UP000266841"/>
    </source>
</evidence>
<dbReference type="OrthoDB" id="418349at2759"/>
<organism evidence="6 7">
    <name type="scientific">Thalassiosira oceanica</name>
    <name type="common">Marine diatom</name>
    <dbReference type="NCBI Taxonomy" id="159749"/>
    <lineage>
        <taxon>Eukaryota</taxon>
        <taxon>Sar</taxon>
        <taxon>Stramenopiles</taxon>
        <taxon>Ochrophyta</taxon>
        <taxon>Bacillariophyta</taxon>
        <taxon>Coscinodiscophyceae</taxon>
        <taxon>Thalassiosirophycidae</taxon>
        <taxon>Thalassiosirales</taxon>
        <taxon>Thalassiosiraceae</taxon>
        <taxon>Thalassiosira</taxon>
    </lineage>
</organism>
<proteinExistence type="inferred from homology"/>
<feature type="active site" evidence="3">
    <location>
        <position position="355"/>
    </location>
</feature>
<dbReference type="InterPro" id="IPR006224">
    <property type="entry name" value="PsdUridine_synth_RluA-like_CS"/>
</dbReference>
<dbReference type="PANTHER" id="PTHR21600:SF44">
    <property type="entry name" value="RIBOSOMAL LARGE SUBUNIT PSEUDOURIDINE SYNTHASE D"/>
    <property type="match status" value="1"/>
</dbReference>
<dbReference type="GO" id="GO:0009982">
    <property type="term" value="F:pseudouridine synthase activity"/>
    <property type="evidence" value="ECO:0007669"/>
    <property type="project" value="InterPro"/>
</dbReference>
<reference evidence="6 7" key="1">
    <citation type="journal article" date="2012" name="Genome Biol.">
        <title>Genome and low-iron response of an oceanic diatom adapted to chronic iron limitation.</title>
        <authorList>
            <person name="Lommer M."/>
            <person name="Specht M."/>
            <person name="Roy A.S."/>
            <person name="Kraemer L."/>
            <person name="Andreson R."/>
            <person name="Gutowska M.A."/>
            <person name="Wolf J."/>
            <person name="Bergner S.V."/>
            <person name="Schilhabel M.B."/>
            <person name="Klostermeier U.C."/>
            <person name="Beiko R.G."/>
            <person name="Rosenstiel P."/>
            <person name="Hippler M."/>
            <person name="Laroche J."/>
        </authorList>
    </citation>
    <scope>NUCLEOTIDE SEQUENCE [LARGE SCALE GENOMIC DNA]</scope>
    <source>
        <strain evidence="6 7">CCMP1005</strain>
    </source>
</reference>
<comment type="similarity">
    <text evidence="1">Belongs to the pseudouridine synthase RluA family.</text>
</comment>
<evidence type="ECO:0000256" key="1">
    <source>
        <dbReference type="ARBA" id="ARBA00010876"/>
    </source>
</evidence>
<dbReference type="SUPFAM" id="SSF55120">
    <property type="entry name" value="Pseudouridine synthase"/>
    <property type="match status" value="1"/>
</dbReference>
<protein>
    <recommendedName>
        <fullName evidence="5">Pseudouridine synthase RsuA/RluA-like domain-containing protein</fullName>
    </recommendedName>
</protein>
<name>K0SHE9_THAOC</name>
<feature type="compositionally biased region" description="Basic and acidic residues" evidence="4">
    <location>
        <begin position="105"/>
        <end position="131"/>
    </location>
</feature>
<sequence length="551" mass="60898">MADALILFTHTSRTPPSSASSAGPTMIHTDPVGIVRRHPSLTICDAKLGKIAQNFDLDEILENELMFGDETVDGDTPSTEDAGSKRRGSRRHKSEGKKQRRKNQMKKERLEKQRRQKDDTAGEASDGRMNEDDADILKEIHFLSWEASGDGGERADSVLVDLLNGGDMEGAVSISRSQCGTLISNGCVFFVPAGNSAEFRSQMEGLDRVPFHIIEQASPIERKSHSLDPGSILLYPSRESLFSAMSSSLLSNFIPPTEIRRQDIPLDILFEDEHMIVLNKKAGMVVHPAAGNWDGTLVNAIAHYLTNKSPFGAGEFFEDADQKDHAEFDDSGENQNDAVTNSIPTLRPGIVHRLDKGTTGCLVVAKSSEALAALSESFAKRRVKKHYIAVVIGNPGEDRMIDKPIGRHPIHRQRMRVVPDPSASVSRGQVRLTGPKSTSKGRQAISYIHTMQYDGKLGIVKIQIATGRTHQIRVHLQDHGTPIYGDEVYGMSDWNRALAKRRGITRPLLHAQRLEINHPITGERMVFEARVADDMMDVIKAIWPASEEISL</sequence>
<dbReference type="GO" id="GO:0000455">
    <property type="term" value="P:enzyme-directed rRNA pseudouridine synthesis"/>
    <property type="evidence" value="ECO:0007669"/>
    <property type="project" value="TreeGrafter"/>
</dbReference>
<comment type="caution">
    <text evidence="6">The sequence shown here is derived from an EMBL/GenBank/DDBJ whole genome shotgun (WGS) entry which is preliminary data.</text>
</comment>
<evidence type="ECO:0000313" key="6">
    <source>
        <dbReference type="EMBL" id="EJK64414.1"/>
    </source>
</evidence>
<feature type="compositionally biased region" description="Basic residues" evidence="4">
    <location>
        <begin position="85"/>
        <end position="104"/>
    </location>
</feature>
<accession>K0SHE9</accession>
<feature type="domain" description="Pseudouridine synthase RsuA/RluA-like" evidence="5">
    <location>
        <begin position="274"/>
        <end position="477"/>
    </location>
</feature>
<evidence type="ECO:0000256" key="3">
    <source>
        <dbReference type="PIRSR" id="PIRSR606225-1"/>
    </source>
</evidence>
<dbReference type="InterPro" id="IPR006225">
    <property type="entry name" value="PsdUridine_synth_RluC/D"/>
</dbReference>
<dbReference type="PROSITE" id="PS01129">
    <property type="entry name" value="PSI_RLU"/>
    <property type="match status" value="1"/>
</dbReference>
<gene>
    <name evidence="6" type="ORF">THAOC_14852</name>
</gene>
<dbReference type="eggNOG" id="KOG1919">
    <property type="taxonomic scope" value="Eukaryota"/>
</dbReference>
<dbReference type="InterPro" id="IPR020103">
    <property type="entry name" value="PsdUridine_synth_cat_dom_sf"/>
</dbReference>
<evidence type="ECO:0000256" key="4">
    <source>
        <dbReference type="SAM" id="MobiDB-lite"/>
    </source>
</evidence>
<keyword evidence="7" id="KW-1185">Reference proteome</keyword>
<dbReference type="InterPro" id="IPR006145">
    <property type="entry name" value="PsdUridine_synth_RsuA/RluA"/>
</dbReference>
<dbReference type="AlphaFoldDB" id="K0SHE9"/>
<dbReference type="CDD" id="cd02869">
    <property type="entry name" value="PseudoU_synth_RluA_like"/>
    <property type="match status" value="1"/>
</dbReference>
<feature type="region of interest" description="Disordered" evidence="4">
    <location>
        <begin position="419"/>
        <end position="438"/>
    </location>
</feature>
<keyword evidence="2" id="KW-0413">Isomerase</keyword>
<evidence type="ECO:0000259" key="5">
    <source>
        <dbReference type="Pfam" id="PF00849"/>
    </source>
</evidence>